<dbReference type="PROSITE" id="PS50222">
    <property type="entry name" value="EF_HAND_2"/>
    <property type="match status" value="2"/>
</dbReference>
<proteinExistence type="predicted"/>
<evidence type="ECO:0000259" key="6">
    <source>
        <dbReference type="PROSITE" id="PS50222"/>
    </source>
</evidence>
<keyword evidence="1" id="KW-0645">Protease</keyword>
<dbReference type="InterPro" id="IPR002048">
    <property type="entry name" value="EF_hand_dom"/>
</dbReference>
<organism evidence="8 9">
    <name type="scientific">Blastopirellula marina</name>
    <dbReference type="NCBI Taxonomy" id="124"/>
    <lineage>
        <taxon>Bacteria</taxon>
        <taxon>Pseudomonadati</taxon>
        <taxon>Planctomycetota</taxon>
        <taxon>Planctomycetia</taxon>
        <taxon>Pirellulales</taxon>
        <taxon>Pirellulaceae</taxon>
        <taxon>Blastopirellula</taxon>
    </lineage>
</organism>
<feature type="compositionally biased region" description="Low complexity" evidence="5">
    <location>
        <begin position="526"/>
        <end position="538"/>
    </location>
</feature>
<dbReference type="InterPro" id="IPR002884">
    <property type="entry name" value="P_dom"/>
</dbReference>
<reference evidence="8 9" key="1">
    <citation type="submission" date="2018-02" db="EMBL/GenBank/DDBJ databases">
        <title>Comparative genomes isolates from brazilian mangrove.</title>
        <authorList>
            <person name="Araujo J.E."/>
            <person name="Taketani R.G."/>
            <person name="Silva M.C.P."/>
            <person name="Loureco M.V."/>
            <person name="Andreote F.D."/>
        </authorList>
    </citation>
    <scope>NUCLEOTIDE SEQUENCE [LARGE SCALE GENOMIC DNA]</scope>
    <source>
        <strain evidence="8 9">Hex-1 MGV</strain>
    </source>
</reference>
<dbReference type="Pfam" id="PF13202">
    <property type="entry name" value="EF-hand_5"/>
    <property type="match status" value="2"/>
</dbReference>
<feature type="region of interest" description="Disordered" evidence="5">
    <location>
        <begin position="164"/>
        <end position="183"/>
    </location>
</feature>
<gene>
    <name evidence="8" type="ORF">C5Y83_00385</name>
</gene>
<dbReference type="GO" id="GO:0006508">
    <property type="term" value="P:proteolysis"/>
    <property type="evidence" value="ECO:0007669"/>
    <property type="project" value="UniProtKB-KW"/>
</dbReference>
<dbReference type="Gene3D" id="1.10.238.10">
    <property type="entry name" value="EF-hand"/>
    <property type="match status" value="2"/>
</dbReference>
<dbReference type="GO" id="GO:0005509">
    <property type="term" value="F:calcium ion binding"/>
    <property type="evidence" value="ECO:0007669"/>
    <property type="project" value="InterPro"/>
</dbReference>
<dbReference type="AlphaFoldDB" id="A0A2S8G7N7"/>
<keyword evidence="2" id="KW-0479">Metal-binding</keyword>
<feature type="domain" description="EF-hand" evidence="6">
    <location>
        <begin position="329"/>
        <end position="364"/>
    </location>
</feature>
<feature type="domain" description="P/Homo B" evidence="7">
    <location>
        <begin position="359"/>
        <end position="511"/>
    </location>
</feature>
<comment type="caution">
    <text evidence="8">The sequence shown here is derived from an EMBL/GenBank/DDBJ whole genome shotgun (WGS) entry which is preliminary data.</text>
</comment>
<dbReference type="PANTHER" id="PTHR10827:SF98">
    <property type="entry name" value="45 KDA CALCIUM-BINDING PROTEIN"/>
    <property type="match status" value="1"/>
</dbReference>
<name>A0A2S8G7N7_9BACT</name>
<feature type="compositionally biased region" description="Low complexity" evidence="5">
    <location>
        <begin position="93"/>
        <end position="106"/>
    </location>
</feature>
<dbReference type="InterPro" id="IPR008979">
    <property type="entry name" value="Galactose-bd-like_sf"/>
</dbReference>
<evidence type="ECO:0000256" key="5">
    <source>
        <dbReference type="SAM" id="MobiDB-lite"/>
    </source>
</evidence>
<feature type="compositionally biased region" description="Basic and acidic residues" evidence="5">
    <location>
        <begin position="539"/>
        <end position="556"/>
    </location>
</feature>
<dbReference type="PANTHER" id="PTHR10827">
    <property type="entry name" value="RETICULOCALBIN"/>
    <property type="match status" value="1"/>
</dbReference>
<dbReference type="Pfam" id="PF01483">
    <property type="entry name" value="P_proprotein"/>
    <property type="match status" value="1"/>
</dbReference>
<feature type="domain" description="EF-hand" evidence="6">
    <location>
        <begin position="138"/>
        <end position="173"/>
    </location>
</feature>
<evidence type="ECO:0000256" key="1">
    <source>
        <dbReference type="ARBA" id="ARBA00022670"/>
    </source>
</evidence>
<feature type="region of interest" description="Disordered" evidence="5">
    <location>
        <begin position="85"/>
        <end position="117"/>
    </location>
</feature>
<dbReference type="Gene3D" id="2.60.120.260">
    <property type="entry name" value="Galactose-binding domain-like"/>
    <property type="match status" value="1"/>
</dbReference>
<dbReference type="EMBL" id="PUHY01000001">
    <property type="protein sequence ID" value="PQO40433.1"/>
    <property type="molecule type" value="Genomic_DNA"/>
</dbReference>
<keyword evidence="3" id="KW-0677">Repeat</keyword>
<dbReference type="PROSITE" id="PS51829">
    <property type="entry name" value="P_HOMO_B"/>
    <property type="match status" value="1"/>
</dbReference>
<dbReference type="PROSITE" id="PS00018">
    <property type="entry name" value="EF_HAND_1"/>
    <property type="match status" value="4"/>
</dbReference>
<dbReference type="SUPFAM" id="SSF47473">
    <property type="entry name" value="EF-hand"/>
    <property type="match status" value="1"/>
</dbReference>
<evidence type="ECO:0000256" key="4">
    <source>
        <dbReference type="ARBA" id="ARBA00022801"/>
    </source>
</evidence>
<dbReference type="InterPro" id="IPR011992">
    <property type="entry name" value="EF-hand-dom_pair"/>
</dbReference>
<dbReference type="Proteomes" id="UP000238322">
    <property type="component" value="Unassembled WGS sequence"/>
</dbReference>
<feature type="region of interest" description="Disordered" evidence="5">
    <location>
        <begin position="506"/>
        <end position="556"/>
    </location>
</feature>
<protein>
    <submittedName>
        <fullName evidence="8">Calcium sensor EFh</fullName>
    </submittedName>
</protein>
<evidence type="ECO:0000313" key="8">
    <source>
        <dbReference type="EMBL" id="PQO40433.1"/>
    </source>
</evidence>
<dbReference type="InterPro" id="IPR018247">
    <property type="entry name" value="EF_Hand_1_Ca_BS"/>
</dbReference>
<dbReference type="GO" id="GO:0004252">
    <property type="term" value="F:serine-type endopeptidase activity"/>
    <property type="evidence" value="ECO:0007669"/>
    <property type="project" value="InterPro"/>
</dbReference>
<evidence type="ECO:0000259" key="7">
    <source>
        <dbReference type="PROSITE" id="PS51829"/>
    </source>
</evidence>
<evidence type="ECO:0000313" key="9">
    <source>
        <dbReference type="Proteomes" id="UP000238322"/>
    </source>
</evidence>
<evidence type="ECO:0000256" key="3">
    <source>
        <dbReference type="ARBA" id="ARBA00022737"/>
    </source>
</evidence>
<evidence type="ECO:0000256" key="2">
    <source>
        <dbReference type="ARBA" id="ARBA00022723"/>
    </source>
</evidence>
<dbReference type="SUPFAM" id="SSF49785">
    <property type="entry name" value="Galactose-binding domain-like"/>
    <property type="match status" value="1"/>
</dbReference>
<feature type="region of interest" description="Disordered" evidence="5">
    <location>
        <begin position="207"/>
        <end position="241"/>
    </location>
</feature>
<accession>A0A2S8G7N7</accession>
<sequence>MLLATAPMSSVRSVAILLAVVGTLWIMPGMIYAQGEWIRRIDDDRNGFIEPDEISDRGRRYLEEFAVPYGISLSRPNSVEKLEQAARLHAQRRNGGSSSASRGTSSNEPTMKGFGIDPDQKLIPAFGIGEVKYDYIQADVEEAERTMRRWDRNRDGKLDAEEIADAHWDGRDPSTSDLNRDRQLTLAELTQRYAKRRTAEKRSLTSLGSIGDAGSRANDQRSDWRALSGAGASRNGDRGSDSLARSILERYDYNRNDQLEPQEMSAAGISVAKVDYNRDGAVDADELSQYLFATMERAANSRQEAVPTWFFERDSDGDQQVMMSEFTDEWDDAALSQFASYDNNQDGIITIDEVLSLNTVSGGAYSNNEAEVLLPRSIVVSEIEVGEDYLIGDLNVQLSITHTYVEQLDGYLIGPEGQRVELFTSVGGSDDHFDKTTFDDDARDRITRSRPPFSGSFQPEALEKRQPGLNQFRGKNLKGTWQLMIRASRSERSGVLHGWSLIVKPSQEAIDDPEAAQAKLKEAEEAAAAKAEEPSSTEPSREEPSRGDYRRRFGPR</sequence>
<keyword evidence="4" id="KW-0378">Hydrolase</keyword>